<keyword evidence="2" id="KW-0489">Methyltransferase</keyword>
<dbReference type="InterPro" id="IPR013216">
    <property type="entry name" value="Methyltransf_11"/>
</dbReference>
<dbReference type="RefSeq" id="WP_006303706.1">
    <property type="nucleotide sequence ID" value="NZ_AEDQ01000010.1"/>
</dbReference>
<accession>A0ABN0B1A6</accession>
<dbReference type="Pfam" id="PF08241">
    <property type="entry name" value="Methyltransf_11"/>
    <property type="match status" value="1"/>
</dbReference>
<dbReference type="GO" id="GO:0032259">
    <property type="term" value="P:methylation"/>
    <property type="evidence" value="ECO:0007669"/>
    <property type="project" value="UniProtKB-KW"/>
</dbReference>
<evidence type="ECO:0000313" key="3">
    <source>
        <dbReference type="Proteomes" id="UP000004431"/>
    </source>
</evidence>
<reference evidence="2 3" key="1">
    <citation type="submission" date="2010-08" db="EMBL/GenBank/DDBJ databases">
        <authorList>
            <person name="Durkin A.S."/>
            <person name="Madupu R."/>
            <person name="Torralba M."/>
            <person name="Gillis M."/>
            <person name="Methe B."/>
            <person name="Sutton G."/>
            <person name="Nelson K.E."/>
        </authorList>
    </citation>
    <scope>NUCLEOTIDE SEQUENCE [LARGE SCALE GENOMIC DNA]</scope>
    <source>
        <strain evidence="2 3">PB189-T1-4</strain>
    </source>
</reference>
<dbReference type="InterPro" id="IPR050508">
    <property type="entry name" value="Methyltransf_Superfamily"/>
</dbReference>
<dbReference type="EMBL" id="AEDQ01000010">
    <property type="protein sequence ID" value="EFL44591.1"/>
    <property type="molecule type" value="Genomic_DNA"/>
</dbReference>
<dbReference type="SUPFAM" id="SSF53335">
    <property type="entry name" value="S-adenosyl-L-methionine-dependent methyltransferases"/>
    <property type="match status" value="1"/>
</dbReference>
<dbReference type="Gene3D" id="3.40.50.150">
    <property type="entry name" value="Vaccinia Virus protein VP39"/>
    <property type="match status" value="1"/>
</dbReference>
<proteinExistence type="predicted"/>
<organism evidence="2 3">
    <name type="scientific">Fannyhessea vaginae PB189-T1-4</name>
    <dbReference type="NCBI Taxonomy" id="866774"/>
    <lineage>
        <taxon>Bacteria</taxon>
        <taxon>Bacillati</taxon>
        <taxon>Actinomycetota</taxon>
        <taxon>Coriobacteriia</taxon>
        <taxon>Coriobacteriales</taxon>
        <taxon>Atopobiaceae</taxon>
        <taxon>Fannyhessea</taxon>
    </lineage>
</organism>
<gene>
    <name evidence="2" type="ORF">HMPREF9248_1154</name>
</gene>
<sequence length="268" mass="29321">MDAKPQNAKPQFEDKSIENVPGHWLLARLGKRVLRPGGLALTQEALSHAHIPGKQVVELACGIGRTAQEIMAQKPSYYTGIDANADSVAIVSNLVGNKGTCKQAMAEDTGLEAESCDVCVCEAMLTMQTPEHKAQILREVARILRPGGYFVSHELGLCPDTLDEKKAVEIKADVSRAIRVNAKPLRASEWKQLLEGAGLDVVWTNSAPMNLLNPQRTIADEGICGAIRIMRNVLTIPGARKRVMEMRSVFTRHHDNLAGIAFVAQKRR</sequence>
<comment type="caution">
    <text evidence="2">The sequence shown here is derived from an EMBL/GenBank/DDBJ whole genome shotgun (WGS) entry which is preliminary data.</text>
</comment>
<dbReference type="Proteomes" id="UP000004431">
    <property type="component" value="Unassembled WGS sequence"/>
</dbReference>
<dbReference type="GO" id="GO:0008168">
    <property type="term" value="F:methyltransferase activity"/>
    <property type="evidence" value="ECO:0007669"/>
    <property type="project" value="UniProtKB-KW"/>
</dbReference>
<keyword evidence="3" id="KW-1185">Reference proteome</keyword>
<dbReference type="CDD" id="cd02440">
    <property type="entry name" value="AdoMet_MTases"/>
    <property type="match status" value="1"/>
</dbReference>
<feature type="domain" description="Methyltransferase type 11" evidence="1">
    <location>
        <begin position="58"/>
        <end position="151"/>
    </location>
</feature>
<evidence type="ECO:0000259" key="1">
    <source>
        <dbReference type="Pfam" id="PF08241"/>
    </source>
</evidence>
<dbReference type="PANTHER" id="PTHR42912">
    <property type="entry name" value="METHYLTRANSFERASE"/>
    <property type="match status" value="1"/>
</dbReference>
<name>A0ABN0B1A6_9ACTN</name>
<evidence type="ECO:0000313" key="2">
    <source>
        <dbReference type="EMBL" id="EFL44591.1"/>
    </source>
</evidence>
<dbReference type="PANTHER" id="PTHR42912:SF95">
    <property type="entry name" value="METHYLTRANSFERASE TYPE 11 DOMAIN-CONTAINING PROTEIN"/>
    <property type="match status" value="1"/>
</dbReference>
<dbReference type="InterPro" id="IPR029063">
    <property type="entry name" value="SAM-dependent_MTases_sf"/>
</dbReference>
<keyword evidence="2" id="KW-0808">Transferase</keyword>
<protein>
    <submittedName>
        <fullName evidence="2">Methyltransferase domain protein</fullName>
    </submittedName>
</protein>